<evidence type="ECO:0000313" key="1">
    <source>
        <dbReference type="EMBL" id="CAG6449103.1"/>
    </source>
</evidence>
<accession>A0A8D8A602</accession>
<dbReference type="AlphaFoldDB" id="A0A8D8A602"/>
<proteinExistence type="predicted"/>
<dbReference type="EMBL" id="HBUE01012367">
    <property type="protein sequence ID" value="CAG6449103.1"/>
    <property type="molecule type" value="Transcribed_RNA"/>
</dbReference>
<dbReference type="EMBL" id="HBUE01012368">
    <property type="protein sequence ID" value="CAG6449104.1"/>
    <property type="molecule type" value="Transcribed_RNA"/>
</dbReference>
<name>A0A8D8A602_CULPI</name>
<protein>
    <submittedName>
        <fullName evidence="1">(northern house mosquito) hypothetical protein</fullName>
    </submittedName>
</protein>
<reference evidence="1" key="1">
    <citation type="submission" date="2021-05" db="EMBL/GenBank/DDBJ databases">
        <authorList>
            <person name="Alioto T."/>
            <person name="Alioto T."/>
            <person name="Gomez Garrido J."/>
        </authorList>
    </citation>
    <scope>NUCLEOTIDE SEQUENCE</scope>
</reference>
<sequence>MRKKAEKLFQPAPTSFFFVLSYSPEEGHRDSYITAHTQTHTPCQDLENTFNFQFHIGTLSVFVWIVVQLQKQNKKQHFFSQLCCTTCTLEERSRQRQKQELPNGNLHVNFR</sequence>
<organism evidence="1">
    <name type="scientific">Culex pipiens</name>
    <name type="common">House mosquito</name>
    <dbReference type="NCBI Taxonomy" id="7175"/>
    <lineage>
        <taxon>Eukaryota</taxon>
        <taxon>Metazoa</taxon>
        <taxon>Ecdysozoa</taxon>
        <taxon>Arthropoda</taxon>
        <taxon>Hexapoda</taxon>
        <taxon>Insecta</taxon>
        <taxon>Pterygota</taxon>
        <taxon>Neoptera</taxon>
        <taxon>Endopterygota</taxon>
        <taxon>Diptera</taxon>
        <taxon>Nematocera</taxon>
        <taxon>Culicoidea</taxon>
        <taxon>Culicidae</taxon>
        <taxon>Culicinae</taxon>
        <taxon>Culicini</taxon>
        <taxon>Culex</taxon>
        <taxon>Culex</taxon>
    </lineage>
</organism>